<dbReference type="AlphaFoldDB" id="A0A9N9MEY5"/>
<evidence type="ECO:0000313" key="15">
    <source>
        <dbReference type="Proteomes" id="UP001152799"/>
    </source>
</evidence>
<keyword evidence="2 10" id="KW-0813">Transport</keyword>
<keyword evidence="5 10" id="KW-0472">Membrane</keyword>
<evidence type="ECO:0000256" key="11">
    <source>
        <dbReference type="SAM" id="Coils"/>
    </source>
</evidence>
<dbReference type="PANTHER" id="PTHR23058">
    <property type="entry name" value="PEROXISOMAL MEMBRANE PROTEIN PEX14"/>
    <property type="match status" value="1"/>
</dbReference>
<keyword evidence="3 10" id="KW-0653">Protein transport</keyword>
<evidence type="ECO:0000256" key="8">
    <source>
        <dbReference type="ARBA" id="ARBA00029691"/>
    </source>
</evidence>
<dbReference type="InterPro" id="IPR036388">
    <property type="entry name" value="WH-like_DNA-bd_sf"/>
</dbReference>
<evidence type="ECO:0000256" key="12">
    <source>
        <dbReference type="SAM" id="MobiDB-lite"/>
    </source>
</evidence>
<evidence type="ECO:0000256" key="10">
    <source>
        <dbReference type="RuleBase" id="RU367032"/>
    </source>
</evidence>
<dbReference type="OrthoDB" id="441517at2759"/>
<accession>A0A9N9MEY5</accession>
<keyword evidence="15" id="KW-1185">Reference proteome</keyword>
<dbReference type="EMBL" id="OU892277">
    <property type="protein sequence ID" value="CAG9760935.1"/>
    <property type="molecule type" value="Genomic_DNA"/>
</dbReference>
<evidence type="ECO:0000256" key="2">
    <source>
        <dbReference type="ARBA" id="ARBA00022448"/>
    </source>
</evidence>
<comment type="function">
    <text evidence="10">Component of the PEX13-PEX14 docking complex, a translocon channel that specifically mediates the import of peroxisomal cargo proteins bound to PEX5 receptor. The PEX13-PEX14 docking complex forms a large import pore which can be opened to a diameter of about 9 nm. Mechanistically, PEX5 receptor along with cargo proteins associates with the PEX14 subunit of the PEX13-PEX14 docking complex in the cytosol, leading to the insertion of the receptor into the organelle membrane with the concomitant translocation of the cargo into the peroxisome matrix.</text>
</comment>
<keyword evidence="11" id="KW-0175">Coiled coil</keyword>
<name>A0A9N9MEY5_9CUCU</name>
<feature type="domain" description="Peroxisome membrane anchor protein Pex14p N-terminal" evidence="13">
    <location>
        <begin position="20"/>
        <end position="61"/>
    </location>
</feature>
<dbReference type="Pfam" id="PF04695">
    <property type="entry name" value="Pex14_N"/>
    <property type="match status" value="1"/>
</dbReference>
<evidence type="ECO:0000256" key="9">
    <source>
        <dbReference type="ARBA" id="ARBA00046271"/>
    </source>
</evidence>
<gene>
    <name evidence="14" type="ORF">CEUTPL_LOCUS1650</name>
</gene>
<dbReference type="InterPro" id="IPR025655">
    <property type="entry name" value="PEX14"/>
</dbReference>
<keyword evidence="6 10" id="KW-0576">Peroxisome</keyword>
<dbReference type="GO" id="GO:0005102">
    <property type="term" value="F:signaling receptor binding"/>
    <property type="evidence" value="ECO:0007669"/>
    <property type="project" value="TreeGrafter"/>
</dbReference>
<evidence type="ECO:0000256" key="7">
    <source>
        <dbReference type="ARBA" id="ARBA00029502"/>
    </source>
</evidence>
<protein>
    <recommendedName>
        <fullName evidence="7 10">Peroxisomal membrane protein PEX14</fullName>
    </recommendedName>
    <alternativeName>
        <fullName evidence="8 10">Peroxin-14</fullName>
    </alternativeName>
</protein>
<evidence type="ECO:0000256" key="4">
    <source>
        <dbReference type="ARBA" id="ARBA00023010"/>
    </source>
</evidence>
<reference evidence="14" key="1">
    <citation type="submission" date="2022-01" db="EMBL/GenBank/DDBJ databases">
        <authorList>
            <person name="King R."/>
        </authorList>
    </citation>
    <scope>NUCLEOTIDE SEQUENCE</scope>
</reference>
<feature type="compositionally biased region" description="Basic and acidic residues" evidence="12">
    <location>
        <begin position="272"/>
        <end position="286"/>
    </location>
</feature>
<feature type="coiled-coil region" evidence="11">
    <location>
        <begin position="140"/>
        <end position="167"/>
    </location>
</feature>
<evidence type="ECO:0000256" key="1">
    <source>
        <dbReference type="ARBA" id="ARBA00005443"/>
    </source>
</evidence>
<proteinExistence type="inferred from homology"/>
<evidence type="ECO:0000313" key="14">
    <source>
        <dbReference type="EMBL" id="CAG9760935.1"/>
    </source>
</evidence>
<organism evidence="14 15">
    <name type="scientific">Ceutorhynchus assimilis</name>
    <name type="common">cabbage seed weevil</name>
    <dbReference type="NCBI Taxonomy" id="467358"/>
    <lineage>
        <taxon>Eukaryota</taxon>
        <taxon>Metazoa</taxon>
        <taxon>Ecdysozoa</taxon>
        <taxon>Arthropoda</taxon>
        <taxon>Hexapoda</taxon>
        <taxon>Insecta</taxon>
        <taxon>Pterygota</taxon>
        <taxon>Neoptera</taxon>
        <taxon>Endopterygota</taxon>
        <taxon>Coleoptera</taxon>
        <taxon>Polyphaga</taxon>
        <taxon>Cucujiformia</taxon>
        <taxon>Curculionidae</taxon>
        <taxon>Ceutorhynchinae</taxon>
        <taxon>Ceutorhynchus</taxon>
    </lineage>
</organism>
<dbReference type="GO" id="GO:0005778">
    <property type="term" value="C:peroxisomal membrane"/>
    <property type="evidence" value="ECO:0007669"/>
    <property type="project" value="UniProtKB-SubCell"/>
</dbReference>
<dbReference type="PANTHER" id="PTHR23058:SF0">
    <property type="entry name" value="PEROXISOMAL MEMBRANE PROTEIN PEX14"/>
    <property type="match status" value="1"/>
</dbReference>
<dbReference type="GO" id="GO:0016560">
    <property type="term" value="P:protein import into peroxisome matrix, docking"/>
    <property type="evidence" value="ECO:0007669"/>
    <property type="project" value="UniProtKB-UniRule"/>
</dbReference>
<comment type="subcellular location">
    <subcellularLocation>
        <location evidence="9 10">Peroxisome membrane</location>
    </subcellularLocation>
</comment>
<feature type="region of interest" description="Disordered" evidence="12">
    <location>
        <begin position="225"/>
        <end position="292"/>
    </location>
</feature>
<dbReference type="GO" id="GO:1990429">
    <property type="term" value="C:peroxisomal importomer complex"/>
    <property type="evidence" value="ECO:0007669"/>
    <property type="project" value="TreeGrafter"/>
</dbReference>
<sequence length="292" mass="32836">MEQNNDQEPHENVSQSPSIREDLIDTAIKFLQNPKVIASPLSQKQTFLQKRGLTEDEIRIACERSGAYDHDKQQIIPPEMPPPLSQNMLASYNQYGQMRLSLFDRITDIIHRVAMFSIVAYLIKKIYDTYIAPFLFGTKTKSIEDKIESLEKNIEGAMKDIKSSLGEVKAEVDKIKFTSENELASELKGLESDIATVKGLLLTRKQFPSVTNPIVPPSIPAWQLSSVHQENEGENEEHKEELLEVGSGSGSSEPEHFMKTSESSLEIIYSSKDCDTESCHSKKSSREGNLTD</sequence>
<keyword evidence="4" id="KW-0811">Translocation</keyword>
<evidence type="ECO:0000256" key="6">
    <source>
        <dbReference type="ARBA" id="ARBA00023140"/>
    </source>
</evidence>
<dbReference type="InterPro" id="IPR006785">
    <property type="entry name" value="Pex14_N"/>
</dbReference>
<dbReference type="Proteomes" id="UP001152799">
    <property type="component" value="Chromosome 1"/>
</dbReference>
<evidence type="ECO:0000259" key="13">
    <source>
        <dbReference type="Pfam" id="PF04695"/>
    </source>
</evidence>
<comment type="similarity">
    <text evidence="1 10">Belongs to the peroxin-14 family.</text>
</comment>
<evidence type="ECO:0000256" key="5">
    <source>
        <dbReference type="ARBA" id="ARBA00023136"/>
    </source>
</evidence>
<dbReference type="Gene3D" id="1.10.10.10">
    <property type="entry name" value="Winged helix-like DNA-binding domain superfamily/Winged helix DNA-binding domain"/>
    <property type="match status" value="1"/>
</dbReference>
<evidence type="ECO:0000256" key="3">
    <source>
        <dbReference type="ARBA" id="ARBA00022927"/>
    </source>
</evidence>